<dbReference type="Proteomes" id="UP000184278">
    <property type="component" value="Unassembled WGS sequence"/>
</dbReference>
<dbReference type="InterPro" id="IPR036640">
    <property type="entry name" value="ABC1_TM_sf"/>
</dbReference>
<comment type="subcellular location">
    <subcellularLocation>
        <location evidence="1">Cell membrane</location>
        <topology evidence="1">Multi-pass membrane protein</topology>
    </subcellularLocation>
</comment>
<keyword evidence="3" id="KW-1003">Cell membrane</keyword>
<evidence type="ECO:0000259" key="11">
    <source>
        <dbReference type="PROSITE" id="PS50929"/>
    </source>
</evidence>
<dbReference type="Pfam" id="PF00005">
    <property type="entry name" value="ABC_tran"/>
    <property type="match status" value="1"/>
</dbReference>
<keyword evidence="6" id="KW-0067">ATP-binding</keyword>
<keyword evidence="4 9" id="KW-0812">Transmembrane</keyword>
<dbReference type="InterPro" id="IPR003593">
    <property type="entry name" value="AAA+_ATPase"/>
</dbReference>
<accession>A0A1M5XTT3</accession>
<feature type="domain" description="ABC transporter" evidence="10">
    <location>
        <begin position="384"/>
        <end position="608"/>
    </location>
</feature>
<dbReference type="Gene3D" id="1.20.1560.10">
    <property type="entry name" value="ABC transporter type 1, transmembrane domain"/>
    <property type="match status" value="1"/>
</dbReference>
<dbReference type="AlphaFoldDB" id="A0A1M5XTT3"/>
<evidence type="ECO:0000256" key="1">
    <source>
        <dbReference type="ARBA" id="ARBA00004651"/>
    </source>
</evidence>
<dbReference type="OrthoDB" id="9770415at2"/>
<dbReference type="PROSITE" id="PS50929">
    <property type="entry name" value="ABC_TM1F"/>
    <property type="match status" value="1"/>
</dbReference>
<evidence type="ECO:0000313" key="13">
    <source>
        <dbReference type="Proteomes" id="UP000184278"/>
    </source>
</evidence>
<dbReference type="Pfam" id="PF00664">
    <property type="entry name" value="ABC_membrane"/>
    <property type="match status" value="1"/>
</dbReference>
<dbReference type="SUPFAM" id="SSF52540">
    <property type="entry name" value="P-loop containing nucleoside triphosphate hydrolases"/>
    <property type="match status" value="1"/>
</dbReference>
<dbReference type="PROSITE" id="PS00211">
    <property type="entry name" value="ABC_TRANSPORTER_1"/>
    <property type="match status" value="1"/>
</dbReference>
<feature type="transmembrane region" description="Helical" evidence="9">
    <location>
        <begin position="202"/>
        <end position="219"/>
    </location>
</feature>
<dbReference type="SUPFAM" id="SSF90123">
    <property type="entry name" value="ABC transporter transmembrane region"/>
    <property type="match status" value="1"/>
</dbReference>
<name>A0A1M5XTT3_BUTFI</name>
<dbReference type="PANTHER" id="PTHR24221:SF654">
    <property type="entry name" value="ATP-BINDING CASSETTE SUB-FAMILY B MEMBER 6"/>
    <property type="match status" value="1"/>
</dbReference>
<keyword evidence="13" id="KW-1185">Reference proteome</keyword>
<evidence type="ECO:0000256" key="6">
    <source>
        <dbReference type="ARBA" id="ARBA00022840"/>
    </source>
</evidence>
<dbReference type="GO" id="GO:0005524">
    <property type="term" value="F:ATP binding"/>
    <property type="evidence" value="ECO:0007669"/>
    <property type="project" value="UniProtKB-KW"/>
</dbReference>
<reference evidence="13" key="1">
    <citation type="submission" date="2016-11" db="EMBL/GenBank/DDBJ databases">
        <authorList>
            <person name="Varghese N."/>
            <person name="Submissions S."/>
        </authorList>
    </citation>
    <scope>NUCLEOTIDE SEQUENCE [LARGE SCALE GENOMIC DNA]</scope>
    <source>
        <strain evidence="13">DSM 3071</strain>
    </source>
</reference>
<evidence type="ECO:0000256" key="9">
    <source>
        <dbReference type="SAM" id="Phobius"/>
    </source>
</evidence>
<keyword evidence="5" id="KW-0547">Nucleotide-binding</keyword>
<feature type="domain" description="ABC transmembrane type-1" evidence="11">
    <location>
        <begin position="84"/>
        <end position="343"/>
    </location>
</feature>
<feature type="transmembrane region" description="Helical" evidence="9">
    <location>
        <begin position="35"/>
        <end position="59"/>
    </location>
</feature>
<dbReference type="GO" id="GO:0140359">
    <property type="term" value="F:ABC-type transporter activity"/>
    <property type="evidence" value="ECO:0007669"/>
    <property type="project" value="InterPro"/>
</dbReference>
<evidence type="ECO:0000256" key="5">
    <source>
        <dbReference type="ARBA" id="ARBA00022741"/>
    </source>
</evidence>
<protein>
    <submittedName>
        <fullName evidence="12">ABC-type bacteriocin/lantibiotic exporter, contains an N-terminal double-glycine peptidase domain</fullName>
    </submittedName>
</protein>
<keyword evidence="7 9" id="KW-1133">Transmembrane helix</keyword>
<keyword evidence="8 9" id="KW-0472">Membrane</keyword>
<dbReference type="InterPro" id="IPR039421">
    <property type="entry name" value="Type_1_exporter"/>
</dbReference>
<dbReference type="InterPro" id="IPR027417">
    <property type="entry name" value="P-loop_NTPase"/>
</dbReference>
<keyword evidence="2" id="KW-0813">Transport</keyword>
<dbReference type="PROSITE" id="PS50893">
    <property type="entry name" value="ABC_TRANSPORTER_2"/>
    <property type="match status" value="1"/>
</dbReference>
<feature type="transmembrane region" description="Helical" evidence="9">
    <location>
        <begin position="287"/>
        <end position="305"/>
    </location>
</feature>
<evidence type="ECO:0000256" key="4">
    <source>
        <dbReference type="ARBA" id="ARBA00022692"/>
    </source>
</evidence>
<dbReference type="GO" id="GO:0016887">
    <property type="term" value="F:ATP hydrolysis activity"/>
    <property type="evidence" value="ECO:0007669"/>
    <property type="project" value="InterPro"/>
</dbReference>
<dbReference type="Gene3D" id="3.40.50.300">
    <property type="entry name" value="P-loop containing nucleotide triphosphate hydrolases"/>
    <property type="match status" value="1"/>
</dbReference>
<dbReference type="EMBL" id="FQXK01000010">
    <property type="protein sequence ID" value="SHI03235.1"/>
    <property type="molecule type" value="Genomic_DNA"/>
</dbReference>
<gene>
    <name evidence="12" type="ORF">SAMN02745229_01321</name>
</gene>
<dbReference type="FunFam" id="3.40.50.300:FF:000854">
    <property type="entry name" value="Multidrug ABC transporter ATP-binding protein"/>
    <property type="match status" value="1"/>
</dbReference>
<evidence type="ECO:0000313" key="12">
    <source>
        <dbReference type="EMBL" id="SHI03235.1"/>
    </source>
</evidence>
<evidence type="ECO:0000256" key="7">
    <source>
        <dbReference type="ARBA" id="ARBA00022989"/>
    </source>
</evidence>
<dbReference type="RefSeq" id="WP_073386489.1">
    <property type="nucleotide sequence ID" value="NZ_FQXK01000010.1"/>
</dbReference>
<dbReference type="InterPro" id="IPR017871">
    <property type="entry name" value="ABC_transporter-like_CS"/>
</dbReference>
<dbReference type="InterPro" id="IPR011527">
    <property type="entry name" value="ABC1_TM_dom"/>
</dbReference>
<proteinExistence type="predicted"/>
<dbReference type="GeneID" id="89511404"/>
<feature type="transmembrane region" description="Helical" evidence="9">
    <location>
        <begin position="170"/>
        <end position="196"/>
    </location>
</feature>
<organism evidence="12 13">
    <name type="scientific">Butyrivibrio fibrisolvens DSM 3071</name>
    <dbReference type="NCBI Taxonomy" id="1121131"/>
    <lineage>
        <taxon>Bacteria</taxon>
        <taxon>Bacillati</taxon>
        <taxon>Bacillota</taxon>
        <taxon>Clostridia</taxon>
        <taxon>Lachnospirales</taxon>
        <taxon>Lachnospiraceae</taxon>
        <taxon>Butyrivibrio</taxon>
    </lineage>
</organism>
<sequence>MGIVTKDRKKSGTASLSILHKLRHIFDRKQKEQSLILAVMILIGGLLETLGVSSILTVVQSLMDPEQLHNSIEKINEKVPFTHKLMTMVGLNDDNSIIVFMLIALILIFVIKNIYLLVLTSRQNSFIATGQNDMISRVMREFLNRPYEYYLGADIPTVFRITDSDIPKMFALILALLSLTTEIVVSVCLAAVLVFISWQMTFFIVAVFLILTLIIIRLMKPRLNSIGQKNQSIQSRIAKWRIQAIYGLKDVKVLHREDFFIRNYYESGKIGARLATRYSVMNAAPRFLIETVFIAAVLSYIAVYIVRGGSINTLVPQLSAFAVAAMRLLPSANRINTYLAEIAYEEPSLDYVFDNLTESMKSNSEMRAKREEISGPELSLDKEIKLSHITFHYPDSDKNIFSNADMLIPKGKSVGIIGSSGAGKSTIVDILLGLLHAQTGDILCDDRNVFSNYESWLSKIGYIPQSIYLIDESIRDNIAFGIDADKINEDRLWEVLKEAQLDEFIKTLPEGLDTRIGDRGVRLSGGQRQRIGIARALYHNPEILVFDEATSALDNETEAAVMDAVNSFHGRKTMIIIAHRLNTIEKCDIIYEVHDEKIMETTLEGRHIAH</sequence>
<dbReference type="SMART" id="SM00382">
    <property type="entry name" value="AAA"/>
    <property type="match status" value="1"/>
</dbReference>
<evidence type="ECO:0000256" key="2">
    <source>
        <dbReference type="ARBA" id="ARBA00022448"/>
    </source>
</evidence>
<evidence type="ECO:0000256" key="3">
    <source>
        <dbReference type="ARBA" id="ARBA00022475"/>
    </source>
</evidence>
<dbReference type="STRING" id="1121131.SAMN02745229_01321"/>
<evidence type="ECO:0000256" key="8">
    <source>
        <dbReference type="ARBA" id="ARBA00023136"/>
    </source>
</evidence>
<dbReference type="GO" id="GO:0005886">
    <property type="term" value="C:plasma membrane"/>
    <property type="evidence" value="ECO:0007669"/>
    <property type="project" value="UniProtKB-SubCell"/>
</dbReference>
<feature type="transmembrane region" description="Helical" evidence="9">
    <location>
        <begin position="97"/>
        <end position="118"/>
    </location>
</feature>
<dbReference type="GO" id="GO:0034040">
    <property type="term" value="F:ATPase-coupled lipid transmembrane transporter activity"/>
    <property type="evidence" value="ECO:0007669"/>
    <property type="project" value="TreeGrafter"/>
</dbReference>
<dbReference type="InterPro" id="IPR003439">
    <property type="entry name" value="ABC_transporter-like_ATP-bd"/>
</dbReference>
<dbReference type="PANTHER" id="PTHR24221">
    <property type="entry name" value="ATP-BINDING CASSETTE SUB-FAMILY B"/>
    <property type="match status" value="1"/>
</dbReference>
<evidence type="ECO:0000259" key="10">
    <source>
        <dbReference type="PROSITE" id="PS50893"/>
    </source>
</evidence>